<dbReference type="Proteomes" id="UP000031572">
    <property type="component" value="Unassembled WGS sequence"/>
</dbReference>
<comment type="catalytic activity">
    <reaction evidence="2">
        <text>2 GTP = 3',3'-c-di-GMP + 2 diphosphate</text>
        <dbReference type="Rhea" id="RHEA:24898"/>
        <dbReference type="ChEBI" id="CHEBI:33019"/>
        <dbReference type="ChEBI" id="CHEBI:37565"/>
        <dbReference type="ChEBI" id="CHEBI:58805"/>
        <dbReference type="EC" id="2.7.7.65"/>
    </reaction>
</comment>
<dbReference type="CDD" id="cd00130">
    <property type="entry name" value="PAS"/>
    <property type="match status" value="1"/>
</dbReference>
<proteinExistence type="predicted"/>
<dbReference type="CDD" id="cd01949">
    <property type="entry name" value="GGDEF"/>
    <property type="match status" value="1"/>
</dbReference>
<dbReference type="PANTHER" id="PTHR45138:SF9">
    <property type="entry name" value="DIGUANYLATE CYCLASE DGCM-RELATED"/>
    <property type="match status" value="1"/>
</dbReference>
<dbReference type="EMBL" id="JWJG01000028">
    <property type="protein sequence ID" value="KIF83589.1"/>
    <property type="molecule type" value="Genomic_DNA"/>
</dbReference>
<evidence type="ECO:0000259" key="3">
    <source>
        <dbReference type="PROSITE" id="PS50887"/>
    </source>
</evidence>
<dbReference type="InterPro" id="IPR029787">
    <property type="entry name" value="Nucleotide_cyclase"/>
</dbReference>
<dbReference type="SUPFAM" id="SSF55785">
    <property type="entry name" value="PYP-like sensor domain (PAS domain)"/>
    <property type="match status" value="1"/>
</dbReference>
<evidence type="ECO:0000256" key="1">
    <source>
        <dbReference type="ARBA" id="ARBA00012528"/>
    </source>
</evidence>
<dbReference type="InterPro" id="IPR000160">
    <property type="entry name" value="GGDEF_dom"/>
</dbReference>
<dbReference type="Gene3D" id="3.30.450.20">
    <property type="entry name" value="PAS domain"/>
    <property type="match status" value="1"/>
</dbReference>
<sequence length="327" mass="36156">MPTTLPETRLQLFTSVLTAVRTGIIVFDSEQRVVLWNHWIEQHSHLPAPSVLGKPFADVFPDMVDGRTHIAIREALRNNFASLISQTLNKAPFPLFAAPADAAGGARLQQAIHVMPLEVPGLPRHCMVQITDVSMAVSRERKLREMAVELESQTLVDGLTGIANRRHFDLHLEDEFRRAKRTRMPVSLIMIDVDYFKDYNDNYGHQRGDQCLVRIASALGAVLNRSRDLLARYGGEEFAVILPDTDNNGALQLAEAMRAEVESLELEHGHSGVAPQVTVSLGVSTMVPELIAKSGSLIHAADRALYQAKRSGRNGVAVYNDEQAINV</sequence>
<dbReference type="Pfam" id="PF08448">
    <property type="entry name" value="PAS_4"/>
    <property type="match status" value="1"/>
</dbReference>
<organism evidence="4 5">
    <name type="scientific">Noviherbaspirillum autotrophicum</name>
    <dbReference type="NCBI Taxonomy" id="709839"/>
    <lineage>
        <taxon>Bacteria</taxon>
        <taxon>Pseudomonadati</taxon>
        <taxon>Pseudomonadota</taxon>
        <taxon>Betaproteobacteria</taxon>
        <taxon>Burkholderiales</taxon>
        <taxon>Oxalobacteraceae</taxon>
        <taxon>Noviherbaspirillum</taxon>
    </lineage>
</organism>
<gene>
    <name evidence="4" type="ORF">TSA66_09035</name>
</gene>
<dbReference type="AlphaFoldDB" id="A0A0C2BU75"/>
<reference evidence="4 5" key="1">
    <citation type="submission" date="2014-12" db="EMBL/GenBank/DDBJ databases">
        <title>Denitrispirillum autotrophicum gen. nov., sp. nov., Denitrifying, Facultatively Autotrophic Bacteria Isolated from Rice Paddy Soil.</title>
        <authorList>
            <person name="Ishii S."/>
            <person name="Ashida N."/>
            <person name="Ohno H."/>
            <person name="Otsuka S."/>
            <person name="Yokota A."/>
            <person name="Senoo K."/>
        </authorList>
    </citation>
    <scope>NUCLEOTIDE SEQUENCE [LARGE SCALE GENOMIC DNA]</scope>
    <source>
        <strain evidence="4 5">TSA66</strain>
    </source>
</reference>
<dbReference type="EC" id="2.7.7.65" evidence="1"/>
<dbReference type="FunFam" id="3.30.70.270:FF:000001">
    <property type="entry name" value="Diguanylate cyclase domain protein"/>
    <property type="match status" value="1"/>
</dbReference>
<dbReference type="PROSITE" id="PS50887">
    <property type="entry name" value="GGDEF"/>
    <property type="match status" value="1"/>
</dbReference>
<dbReference type="PANTHER" id="PTHR45138">
    <property type="entry name" value="REGULATORY COMPONENTS OF SENSORY TRANSDUCTION SYSTEM"/>
    <property type="match status" value="1"/>
</dbReference>
<dbReference type="Gene3D" id="3.30.70.270">
    <property type="match status" value="1"/>
</dbReference>
<dbReference type="InterPro" id="IPR043128">
    <property type="entry name" value="Rev_trsase/Diguanyl_cyclase"/>
</dbReference>
<dbReference type="Pfam" id="PF00990">
    <property type="entry name" value="GGDEF"/>
    <property type="match status" value="1"/>
</dbReference>
<dbReference type="GO" id="GO:0043709">
    <property type="term" value="P:cell adhesion involved in single-species biofilm formation"/>
    <property type="evidence" value="ECO:0007669"/>
    <property type="project" value="TreeGrafter"/>
</dbReference>
<dbReference type="SMART" id="SM00267">
    <property type="entry name" value="GGDEF"/>
    <property type="match status" value="1"/>
</dbReference>
<protein>
    <recommendedName>
        <fullName evidence="1">diguanylate cyclase</fullName>
        <ecNumber evidence="1">2.7.7.65</ecNumber>
    </recommendedName>
</protein>
<dbReference type="STRING" id="709839.TSA66_09035"/>
<comment type="caution">
    <text evidence="4">The sequence shown here is derived from an EMBL/GenBank/DDBJ whole genome shotgun (WGS) entry which is preliminary data.</text>
</comment>
<evidence type="ECO:0000256" key="2">
    <source>
        <dbReference type="ARBA" id="ARBA00034247"/>
    </source>
</evidence>
<dbReference type="GO" id="GO:1902201">
    <property type="term" value="P:negative regulation of bacterial-type flagellum-dependent cell motility"/>
    <property type="evidence" value="ECO:0007669"/>
    <property type="project" value="TreeGrafter"/>
</dbReference>
<dbReference type="InterPro" id="IPR050469">
    <property type="entry name" value="Diguanylate_Cyclase"/>
</dbReference>
<evidence type="ECO:0000313" key="4">
    <source>
        <dbReference type="EMBL" id="KIF83589.1"/>
    </source>
</evidence>
<dbReference type="InterPro" id="IPR013656">
    <property type="entry name" value="PAS_4"/>
</dbReference>
<dbReference type="OrthoDB" id="9813903at2"/>
<dbReference type="SUPFAM" id="SSF55073">
    <property type="entry name" value="Nucleotide cyclase"/>
    <property type="match status" value="1"/>
</dbReference>
<dbReference type="InterPro" id="IPR035965">
    <property type="entry name" value="PAS-like_dom_sf"/>
</dbReference>
<accession>A0A0C2BU75</accession>
<dbReference type="RefSeq" id="WP_040042361.1">
    <property type="nucleotide sequence ID" value="NZ_JWJG01000028.1"/>
</dbReference>
<dbReference type="GO" id="GO:0005886">
    <property type="term" value="C:plasma membrane"/>
    <property type="evidence" value="ECO:0007669"/>
    <property type="project" value="TreeGrafter"/>
</dbReference>
<evidence type="ECO:0000313" key="5">
    <source>
        <dbReference type="Proteomes" id="UP000031572"/>
    </source>
</evidence>
<name>A0A0C2BU75_9BURK</name>
<dbReference type="InterPro" id="IPR000014">
    <property type="entry name" value="PAS"/>
</dbReference>
<dbReference type="NCBIfam" id="TIGR00254">
    <property type="entry name" value="GGDEF"/>
    <property type="match status" value="1"/>
</dbReference>
<keyword evidence="5" id="KW-1185">Reference proteome</keyword>
<dbReference type="GO" id="GO:0052621">
    <property type="term" value="F:diguanylate cyclase activity"/>
    <property type="evidence" value="ECO:0007669"/>
    <property type="project" value="UniProtKB-EC"/>
</dbReference>
<feature type="domain" description="GGDEF" evidence="3">
    <location>
        <begin position="184"/>
        <end position="321"/>
    </location>
</feature>